<evidence type="ECO:0000256" key="2">
    <source>
        <dbReference type="ARBA" id="ARBA00006782"/>
    </source>
</evidence>
<dbReference type="Pfam" id="PF13632">
    <property type="entry name" value="Glyco_trans_2_3"/>
    <property type="match status" value="1"/>
</dbReference>
<accession>A0AAD9SIQ2</accession>
<evidence type="ECO:0000256" key="5">
    <source>
        <dbReference type="ARBA" id="ARBA00022679"/>
    </source>
</evidence>
<reference evidence="9" key="1">
    <citation type="submission" date="2023-06" db="EMBL/GenBank/DDBJ databases">
        <authorList>
            <person name="Noh H."/>
        </authorList>
    </citation>
    <scope>NUCLEOTIDE SEQUENCE</scope>
    <source>
        <strain evidence="9">DUCC20226</strain>
    </source>
</reference>
<proteinExistence type="inferred from homology"/>
<keyword evidence="4" id="KW-0328">Glycosyltransferase</keyword>
<feature type="transmembrane region" description="Helical" evidence="7">
    <location>
        <begin position="530"/>
        <end position="551"/>
    </location>
</feature>
<dbReference type="InterPro" id="IPR029044">
    <property type="entry name" value="Nucleotide-diphossugar_trans"/>
</dbReference>
<keyword evidence="7" id="KW-0812">Transmembrane</keyword>
<dbReference type="GO" id="GO:0030213">
    <property type="term" value="P:hyaluronan biosynthetic process"/>
    <property type="evidence" value="ECO:0007669"/>
    <property type="project" value="TreeGrafter"/>
</dbReference>
<evidence type="ECO:0000256" key="3">
    <source>
        <dbReference type="ARBA" id="ARBA00022475"/>
    </source>
</evidence>
<dbReference type="Proteomes" id="UP001265746">
    <property type="component" value="Unassembled WGS sequence"/>
</dbReference>
<feature type="transmembrane region" description="Helical" evidence="7">
    <location>
        <begin position="232"/>
        <end position="253"/>
    </location>
</feature>
<dbReference type="GO" id="GO:0085029">
    <property type="term" value="P:extracellular matrix assembly"/>
    <property type="evidence" value="ECO:0007669"/>
    <property type="project" value="TreeGrafter"/>
</dbReference>
<evidence type="ECO:0000313" key="9">
    <source>
        <dbReference type="EMBL" id="KAK2608284.1"/>
    </source>
</evidence>
<evidence type="ECO:0000313" key="10">
    <source>
        <dbReference type="Proteomes" id="UP001265746"/>
    </source>
</evidence>
<dbReference type="GO" id="GO:0005886">
    <property type="term" value="C:plasma membrane"/>
    <property type="evidence" value="ECO:0007669"/>
    <property type="project" value="UniProtKB-SubCell"/>
</dbReference>
<organism evidence="9 10">
    <name type="scientific">Phomopsis amygdali</name>
    <name type="common">Fusicoccum amygdali</name>
    <dbReference type="NCBI Taxonomy" id="1214568"/>
    <lineage>
        <taxon>Eukaryota</taxon>
        <taxon>Fungi</taxon>
        <taxon>Dikarya</taxon>
        <taxon>Ascomycota</taxon>
        <taxon>Pezizomycotina</taxon>
        <taxon>Sordariomycetes</taxon>
        <taxon>Sordariomycetidae</taxon>
        <taxon>Diaporthales</taxon>
        <taxon>Diaporthaceae</taxon>
        <taxon>Diaporthe</taxon>
    </lineage>
</organism>
<sequence length="585" mass="65768">MDTYQPRVHWFRQVLNLIGCLVIFPLYRAAAVNTYYPATVDLLISILLAEYCRFNNEGRRIAFREAASHPKDKEDVEKHALAAAASRHAASSEAITAIVGWREDPSLWARCLESYKIASGCKFLLAGIDGHDSDDMEMIDIFKKVYPTQACVIHVDTPLGEVANAVRASERTRRRKLGEPMDDDEINRIAMDRCTHLARRMLDEHLGDRPLSGPDGIKQMLVYQQHLHKKGIMFTVLVFSIVLADLLGVEFVWSSDSDTIVLPESLEGTISTVAGDHTIGGASSGLVVHNAADTVVTKLASTIYWCELYLTRSMPGSMAVSDCQSGPSAVFRLSAISPILVPWYNQRVFGKKMIVNEDRHLTTLLLLQGWRVIYAGDIMTETESPTTLVRWIRQQVRWARAQHIESLLLPSVYAKSHPFLFMSALRREVAHLIVFVQCLLYLFTEHNLLYFNMPDFGLRIAGIAIYNFLRNPDRQSTAAVFWMVPGLLFYNVPLPAVQAWSLVTLTADTWGNSMRSSTERAKKESLQKRWFESGFFVVWMGAVGAMLAKWVSTRMALMPGQMAVVMLLAATICAFISWRITIKAA</sequence>
<gene>
    <name evidence="9" type="ORF">N8I77_006902</name>
</gene>
<keyword evidence="5" id="KW-0808">Transferase</keyword>
<feature type="transmembrane region" description="Helical" evidence="7">
    <location>
        <begin position="425"/>
        <end position="443"/>
    </location>
</feature>
<dbReference type="AlphaFoldDB" id="A0AAD9SIQ2"/>
<feature type="domain" description="Glycosyltransferase 2-like" evidence="8">
    <location>
        <begin position="256"/>
        <end position="453"/>
    </location>
</feature>
<dbReference type="SUPFAM" id="SSF53448">
    <property type="entry name" value="Nucleotide-diphospho-sugar transferases"/>
    <property type="match status" value="1"/>
</dbReference>
<name>A0AAD9SIQ2_PHOAM</name>
<evidence type="ECO:0000256" key="7">
    <source>
        <dbReference type="SAM" id="Phobius"/>
    </source>
</evidence>
<dbReference type="InterPro" id="IPR001173">
    <property type="entry name" value="Glyco_trans_2-like"/>
</dbReference>
<evidence type="ECO:0000259" key="8">
    <source>
        <dbReference type="Pfam" id="PF13632"/>
    </source>
</evidence>
<keyword evidence="10" id="KW-1185">Reference proteome</keyword>
<feature type="transmembrane region" description="Helical" evidence="7">
    <location>
        <begin position="563"/>
        <end position="582"/>
    </location>
</feature>
<keyword evidence="7" id="KW-1133">Transmembrane helix</keyword>
<dbReference type="PANTHER" id="PTHR22913">
    <property type="entry name" value="HYALURONAN SYNTHASE"/>
    <property type="match status" value="1"/>
</dbReference>
<keyword evidence="6 7" id="KW-0472">Membrane</keyword>
<evidence type="ECO:0000256" key="6">
    <source>
        <dbReference type="ARBA" id="ARBA00023136"/>
    </source>
</evidence>
<dbReference type="PANTHER" id="PTHR22913:SF12">
    <property type="entry name" value="MANNURONAN SYNTHASE"/>
    <property type="match status" value="1"/>
</dbReference>
<protein>
    <recommendedName>
        <fullName evidence="8">Glycosyltransferase 2-like domain-containing protein</fullName>
    </recommendedName>
</protein>
<dbReference type="GO" id="GO:0050501">
    <property type="term" value="F:hyaluronan synthase activity"/>
    <property type="evidence" value="ECO:0007669"/>
    <property type="project" value="TreeGrafter"/>
</dbReference>
<evidence type="ECO:0000256" key="4">
    <source>
        <dbReference type="ARBA" id="ARBA00022676"/>
    </source>
</evidence>
<dbReference type="EMBL" id="JAUJFL010000003">
    <property type="protein sequence ID" value="KAK2608284.1"/>
    <property type="molecule type" value="Genomic_DNA"/>
</dbReference>
<comment type="caution">
    <text evidence="9">The sequence shown here is derived from an EMBL/GenBank/DDBJ whole genome shotgun (WGS) entry which is preliminary data.</text>
</comment>
<feature type="transmembrane region" description="Helical" evidence="7">
    <location>
        <begin position="12"/>
        <end position="29"/>
    </location>
</feature>
<comment type="subcellular location">
    <subcellularLocation>
        <location evidence="1">Cell membrane</location>
    </subcellularLocation>
</comment>
<keyword evidence="3" id="KW-1003">Cell membrane</keyword>
<comment type="similarity">
    <text evidence="2">Belongs to the NodC/HAS family.</text>
</comment>
<evidence type="ECO:0000256" key="1">
    <source>
        <dbReference type="ARBA" id="ARBA00004236"/>
    </source>
</evidence>